<feature type="compositionally biased region" description="Basic residues" evidence="1">
    <location>
        <begin position="7"/>
        <end position="39"/>
    </location>
</feature>
<reference evidence="2 3" key="1">
    <citation type="journal article" date="2014" name="Genome Announc.">
        <title>Trypanosoma cruzi Clone Dm28c Draft Genome Sequence.</title>
        <authorList>
            <person name="Grisard E.C."/>
            <person name="Teixeira S.M."/>
            <person name="de Almeida L.G."/>
            <person name="Stoco P.H."/>
            <person name="Gerber A.L."/>
            <person name="Talavera-Lopez C."/>
            <person name="Lima O.C."/>
            <person name="Andersson B."/>
            <person name="de Vasconcelos A.T."/>
        </authorList>
    </citation>
    <scope>NUCLEOTIDE SEQUENCE [LARGE SCALE GENOMIC DNA]</scope>
    <source>
        <strain evidence="2 3">Dm28c</strain>
    </source>
</reference>
<proteinExistence type="predicted"/>
<evidence type="ECO:0000313" key="2">
    <source>
        <dbReference type="EMBL" id="ESS61661.1"/>
    </source>
</evidence>
<evidence type="ECO:0000256" key="1">
    <source>
        <dbReference type="SAM" id="MobiDB-lite"/>
    </source>
</evidence>
<dbReference type="AlphaFoldDB" id="V5D2H7"/>
<gene>
    <name evidence="2" type="ORF">TCDM_10729</name>
</gene>
<feature type="region of interest" description="Disordered" evidence="1">
    <location>
        <begin position="1"/>
        <end position="56"/>
    </location>
</feature>
<protein>
    <submittedName>
        <fullName evidence="2">Uncharacterized protein</fullName>
    </submittedName>
</protein>
<dbReference type="VEuPathDB" id="TriTrypDB:TCDM_10729"/>
<dbReference type="Proteomes" id="UP000017861">
    <property type="component" value="Unassembled WGS sequence"/>
</dbReference>
<evidence type="ECO:0000313" key="3">
    <source>
        <dbReference type="Proteomes" id="UP000017861"/>
    </source>
</evidence>
<organism evidence="2 3">
    <name type="scientific">Trypanosoma cruzi Dm28c</name>
    <dbReference type="NCBI Taxonomy" id="1416333"/>
    <lineage>
        <taxon>Eukaryota</taxon>
        <taxon>Discoba</taxon>
        <taxon>Euglenozoa</taxon>
        <taxon>Kinetoplastea</taxon>
        <taxon>Metakinetoplastina</taxon>
        <taxon>Trypanosomatida</taxon>
        <taxon>Trypanosomatidae</taxon>
        <taxon>Trypanosoma</taxon>
        <taxon>Schizotrypanum</taxon>
    </lineage>
</organism>
<dbReference type="EMBL" id="AYLP01000257">
    <property type="protein sequence ID" value="ESS61661.1"/>
    <property type="molecule type" value="Genomic_DNA"/>
</dbReference>
<sequence length="94" mass="11529">MLLERRVKTRNRKRRKKKRSSKKKKVTRRRKKRRKRRKTLLPAPQMGYQQAMKSSRDCLMARREHRIKQIPTAPKQLETVIQQLMVQGHEKKKK</sequence>
<name>V5D2H7_TRYCR</name>
<comment type="caution">
    <text evidence="2">The sequence shown here is derived from an EMBL/GenBank/DDBJ whole genome shotgun (WGS) entry which is preliminary data.</text>
</comment>
<accession>V5D2H7</accession>